<keyword evidence="1" id="KW-1133">Transmembrane helix</keyword>
<protein>
    <recommendedName>
        <fullName evidence="4">Membrane protein YqaA, SNARE-associated domain</fullName>
    </recommendedName>
</protein>
<dbReference type="AlphaFoldDB" id="A0A1G7QZK3"/>
<keyword evidence="1" id="KW-0472">Membrane</keyword>
<evidence type="ECO:0000313" key="2">
    <source>
        <dbReference type="EMBL" id="SDG03864.1"/>
    </source>
</evidence>
<gene>
    <name evidence="2" type="ORF">SAMN04487996_114198</name>
</gene>
<evidence type="ECO:0008006" key="4">
    <source>
        <dbReference type="Google" id="ProtNLM"/>
    </source>
</evidence>
<evidence type="ECO:0000313" key="3">
    <source>
        <dbReference type="Proteomes" id="UP000198748"/>
    </source>
</evidence>
<organism evidence="2 3">
    <name type="scientific">Dyadobacter soli</name>
    <dbReference type="NCBI Taxonomy" id="659014"/>
    <lineage>
        <taxon>Bacteria</taxon>
        <taxon>Pseudomonadati</taxon>
        <taxon>Bacteroidota</taxon>
        <taxon>Cytophagia</taxon>
        <taxon>Cytophagales</taxon>
        <taxon>Spirosomataceae</taxon>
        <taxon>Dyadobacter</taxon>
    </lineage>
</organism>
<feature type="transmembrane region" description="Helical" evidence="1">
    <location>
        <begin position="41"/>
        <end position="62"/>
    </location>
</feature>
<dbReference type="OrthoDB" id="1467737at2"/>
<dbReference type="RefSeq" id="WP_090155080.1">
    <property type="nucleotide sequence ID" value="NZ_FNAN01000014.1"/>
</dbReference>
<sequence length="149" mass="16664">MKTTFLKYLSVALASTLKFFGGPIAGVVLKLTWIETALCSAVGMMFSVFVLTYLGGAIRNLIQKRRKSPPKRFTKTNRIAVNIWRKFGIVGIAFLTPPLFTPLFGPILAVAFRVPKGSIFFWMSASALVWGLAISYIAHKMTFIQEWIK</sequence>
<evidence type="ECO:0000256" key="1">
    <source>
        <dbReference type="SAM" id="Phobius"/>
    </source>
</evidence>
<feature type="transmembrane region" description="Helical" evidence="1">
    <location>
        <begin position="83"/>
        <end position="107"/>
    </location>
</feature>
<dbReference type="STRING" id="659014.SAMN04487996_114198"/>
<proteinExistence type="predicted"/>
<accession>A0A1G7QZK3</accession>
<feature type="transmembrane region" description="Helical" evidence="1">
    <location>
        <begin position="119"/>
        <end position="139"/>
    </location>
</feature>
<keyword evidence="3" id="KW-1185">Reference proteome</keyword>
<dbReference type="EMBL" id="FNAN01000014">
    <property type="protein sequence ID" value="SDG03864.1"/>
    <property type="molecule type" value="Genomic_DNA"/>
</dbReference>
<keyword evidence="1" id="KW-0812">Transmembrane</keyword>
<dbReference type="Proteomes" id="UP000198748">
    <property type="component" value="Unassembled WGS sequence"/>
</dbReference>
<reference evidence="3" key="1">
    <citation type="submission" date="2016-10" db="EMBL/GenBank/DDBJ databases">
        <authorList>
            <person name="Varghese N."/>
            <person name="Submissions S."/>
        </authorList>
    </citation>
    <scope>NUCLEOTIDE SEQUENCE [LARGE SCALE GENOMIC DNA]</scope>
    <source>
        <strain evidence="3">DSM 25329</strain>
    </source>
</reference>
<name>A0A1G7QZK3_9BACT</name>